<dbReference type="RefSeq" id="WP_006273246.1">
    <property type="nucleotide sequence ID" value="NZ_GL883078.1"/>
</dbReference>
<sequence length="188" mass="20769">MQDPNELRLDKLEEAMEATGMNLSLFDGFVTAQWVMPDVPTQSWIDTIQELIREAGSKAEITPDLAAQMAEHHKVVGEELRTEVYNPIFWLDDEGDEMWELWAEGFGLAVSGRPEFVEETMANEESEIAMALTMVLALAGVAAGDDQLAEDLSPGDTDALLDDAPEVLMQGLVQLYYARHAPERAISG</sequence>
<evidence type="ECO:0000313" key="1">
    <source>
        <dbReference type="EMBL" id="EGF91060.1"/>
    </source>
</evidence>
<dbReference type="STRING" id="715226.ABI_24730"/>
<evidence type="ECO:0000313" key="2">
    <source>
        <dbReference type="Proteomes" id="UP000006512"/>
    </source>
</evidence>
<dbReference type="AlphaFoldDB" id="F4QP02"/>
<dbReference type="InterPro" id="IPR011978">
    <property type="entry name" value="YgfB-like"/>
</dbReference>
<keyword evidence="2" id="KW-1185">Reference proteome</keyword>
<dbReference type="OrthoDB" id="1551443at2"/>
<dbReference type="Pfam" id="PF03695">
    <property type="entry name" value="UPF0149"/>
    <property type="match status" value="1"/>
</dbReference>
<protein>
    <submittedName>
        <fullName evidence="1">YecA family protein</fullName>
    </submittedName>
</protein>
<proteinExistence type="predicted"/>
<gene>
    <name evidence="1" type="ORF">ABI_24730</name>
</gene>
<dbReference type="EMBL" id="GL883078">
    <property type="protein sequence ID" value="EGF91060.1"/>
    <property type="molecule type" value="Genomic_DNA"/>
</dbReference>
<reference evidence="2" key="1">
    <citation type="submission" date="2011-03" db="EMBL/GenBank/DDBJ databases">
        <title>Draft genome sequence of Brevundimonas diminuta.</title>
        <authorList>
            <person name="Brown P.J.B."/>
            <person name="Buechlein A."/>
            <person name="Hemmerich C."/>
            <person name="Brun Y.V."/>
        </authorList>
    </citation>
    <scope>NUCLEOTIDE SEQUENCE [LARGE SCALE GENOMIC DNA]</scope>
    <source>
        <strain evidence="2">C19</strain>
    </source>
</reference>
<dbReference type="HOGENOM" id="CLU_078487_0_0_5"/>
<dbReference type="NCBIfam" id="TIGR02292">
    <property type="entry name" value="ygfB_yecA"/>
    <property type="match status" value="1"/>
</dbReference>
<dbReference type="Proteomes" id="UP000006512">
    <property type="component" value="Unassembled WGS sequence"/>
</dbReference>
<organism evidence="1 2">
    <name type="scientific">Asticcacaulis biprosthecium C19</name>
    <dbReference type="NCBI Taxonomy" id="715226"/>
    <lineage>
        <taxon>Bacteria</taxon>
        <taxon>Pseudomonadati</taxon>
        <taxon>Pseudomonadota</taxon>
        <taxon>Alphaproteobacteria</taxon>
        <taxon>Caulobacterales</taxon>
        <taxon>Caulobacteraceae</taxon>
        <taxon>Asticcacaulis</taxon>
    </lineage>
</organism>
<name>F4QP02_9CAUL</name>
<accession>F4QP02</accession>